<gene>
    <name evidence="1" type="ORF">AT03_19275</name>
</gene>
<keyword evidence="2" id="KW-1185">Reference proteome</keyword>
<dbReference type="Proteomes" id="UP000029986">
    <property type="component" value="Chromosome"/>
</dbReference>
<proteinExistence type="predicted"/>
<evidence type="ECO:0000313" key="2">
    <source>
        <dbReference type="Proteomes" id="UP000029986"/>
    </source>
</evidence>
<dbReference type="PATRIC" id="fig|1453496.5.peg.3966"/>
<organism evidence="1 2">
    <name type="scientific">Hafnia alvei FB1</name>
    <dbReference type="NCBI Taxonomy" id="1453496"/>
    <lineage>
        <taxon>Bacteria</taxon>
        <taxon>Pseudomonadati</taxon>
        <taxon>Pseudomonadota</taxon>
        <taxon>Gammaproteobacteria</taxon>
        <taxon>Enterobacterales</taxon>
        <taxon>Hafniaceae</taxon>
        <taxon>Hafnia</taxon>
    </lineage>
</organism>
<dbReference type="RefSeq" id="WP_025798276.1">
    <property type="nucleotide sequence ID" value="NZ_CP009706.1"/>
</dbReference>
<dbReference type="HOGENOM" id="CLU_105361_0_0_6"/>
<dbReference type="KEGG" id="hav:AT03_19275"/>
<name>A0A097R6H2_HAFAL</name>
<evidence type="ECO:0000313" key="1">
    <source>
        <dbReference type="EMBL" id="AIU74324.1"/>
    </source>
</evidence>
<dbReference type="eggNOG" id="ENOG5033P4W">
    <property type="taxonomic scope" value="Bacteria"/>
</dbReference>
<dbReference type="EMBL" id="CP009706">
    <property type="protein sequence ID" value="AIU74324.1"/>
    <property type="molecule type" value="Genomic_DNA"/>
</dbReference>
<accession>A0A097R6H2</accession>
<sequence length="227" mass="25560">MSKGQTSRVNFSLYLSPAQSQADLRTMTVLQQLHRQLKQSGSDRNDVNMETRTFHRNVYLAGLQLHQLNPQLCHHVAESIGREHLTLPELAEELVRCELLPVEISAASSAQNTDFSAQQLEQLRQVFEQSIPEVKTIESTPSAVSETIQAEGISAEQQAEFTHLRSELARMSKLLEQQNLQLQQLRLSQRAPAVVEPTRNGNAEEVDLADIAPPTEKMKKIRQKGIF</sequence>
<dbReference type="OrthoDB" id="5593878at2"/>
<protein>
    <submittedName>
        <fullName evidence="1">Uncharacterized protein</fullName>
    </submittedName>
</protein>
<reference evidence="1 2" key="1">
    <citation type="journal article" date="2014" name="Gut Pathog.">
        <title>Gene clusters of Hafnia alvei strain FB1 important in survival and pathogenesis: a draft genome perspective.</title>
        <authorList>
            <person name="Tan J.Y."/>
            <person name="Yin W.F."/>
            <person name="Chan K.G."/>
        </authorList>
    </citation>
    <scope>NUCLEOTIDE SEQUENCE [LARGE SCALE GENOMIC DNA]</scope>
    <source>
        <strain evidence="1 2">FB1</strain>
    </source>
</reference>
<dbReference type="AlphaFoldDB" id="A0A097R6H2"/>